<evidence type="ECO:0000313" key="3">
    <source>
        <dbReference type="Proteomes" id="UP000129056"/>
    </source>
</evidence>
<feature type="compositionally biased region" description="Basic and acidic residues" evidence="1">
    <location>
        <begin position="106"/>
        <end position="116"/>
    </location>
</feature>
<evidence type="ECO:0000313" key="2">
    <source>
        <dbReference type="EMBL" id="ADH29816.1"/>
    </source>
</evidence>
<feature type="compositionally biased region" description="Basic and acidic residues" evidence="1">
    <location>
        <begin position="83"/>
        <end position="92"/>
    </location>
</feature>
<name>D7P184_9PAPI</name>
<gene>
    <name evidence="2" type="primary">E4</name>
</gene>
<protein>
    <submittedName>
        <fullName evidence="2">Uncharacterized protein E4</fullName>
    </submittedName>
</protein>
<proteinExistence type="predicted"/>
<organism evidence="2 3">
    <name type="scientific">Human papillomavirus 122</name>
    <dbReference type="NCBI Taxonomy" id="765054"/>
    <lineage>
        <taxon>Viruses</taxon>
        <taxon>Monodnaviria</taxon>
        <taxon>Shotokuvirae</taxon>
        <taxon>Cossaviricota</taxon>
        <taxon>Papovaviricetes</taxon>
        <taxon>Zurhausenvirales</taxon>
        <taxon>Papillomaviridae</taxon>
        <taxon>Firstpapillomavirinae</taxon>
        <taxon>Betapapillomavirus</taxon>
        <taxon>Betapapillomavirus 2</taxon>
    </lineage>
</organism>
<feature type="region of interest" description="Disordered" evidence="1">
    <location>
        <begin position="34"/>
        <end position="158"/>
    </location>
</feature>
<evidence type="ECO:0000256" key="1">
    <source>
        <dbReference type="SAM" id="MobiDB-lite"/>
    </source>
</evidence>
<accession>D7P184</accession>
<dbReference type="EMBL" id="GQ845444">
    <property type="protein sequence ID" value="ADH29816.1"/>
    <property type="molecule type" value="Genomic_DNA"/>
</dbReference>
<dbReference type="Proteomes" id="UP000129056">
    <property type="component" value="Segment"/>
</dbReference>
<sequence length="194" mass="20889">MLPDLAKLTNGKFMLTRTLCLPLSLALRHLLETGEKPPATPFPGAGRTLRSSLPPPCPPSSNGHSPQHPDGTDEKPLAPPPRGRKDKDKKPLQGDQGPDQGVEQPPRGEGEVEGHPRQTPTAPPGGEGEGEVEGGPQQGPNPVPDPDPGRDPKPEGLLPGVALRLHQWEQAFDRLVESIMDDLNGYWQRLKTPQ</sequence>
<reference evidence="2 3" key="1">
    <citation type="journal article" date="2010" name="Virology">
        <title>Classification of papillomaviruses (PVs) based on 189 PV types and proposal of taxonomic amendments.</title>
        <authorList>
            <person name="Bernard H.U."/>
            <person name="Burk R.D."/>
            <person name="Chen Z."/>
            <person name="van Doorslaer K."/>
            <person name="Hausen H."/>
            <person name="de Villiers E.M."/>
        </authorList>
    </citation>
    <scope>NUCLEOTIDE SEQUENCE [LARGE SCALE GENOMIC DNA]</scope>
    <source>
        <strain evidence="2">CL3802</strain>
    </source>
</reference>